<dbReference type="NCBIfam" id="TIGR01552">
    <property type="entry name" value="phd_fam"/>
    <property type="match status" value="1"/>
</dbReference>
<evidence type="ECO:0000256" key="2">
    <source>
        <dbReference type="RuleBase" id="RU362080"/>
    </source>
</evidence>
<dbReference type="InterPro" id="IPR006442">
    <property type="entry name" value="Antitoxin_Phd/YefM"/>
</dbReference>
<dbReference type="EMBL" id="VJOL01000025">
    <property type="protein sequence ID" value="TSE29421.1"/>
    <property type="molecule type" value="Genomic_DNA"/>
</dbReference>
<comment type="function">
    <text evidence="2">Antitoxin component of a type II toxin-antitoxin (TA) system.</text>
</comment>
<dbReference type="InterPro" id="IPR051405">
    <property type="entry name" value="phD/YefM_antitoxin"/>
</dbReference>
<evidence type="ECO:0000313" key="3">
    <source>
        <dbReference type="EMBL" id="TSE29421.1"/>
    </source>
</evidence>
<comment type="caution">
    <text evidence="3">The sequence shown here is derived from an EMBL/GenBank/DDBJ whole genome shotgun (WGS) entry which is preliminary data.</text>
</comment>
<proteinExistence type="inferred from homology"/>
<evidence type="ECO:0000256" key="1">
    <source>
        <dbReference type="ARBA" id="ARBA00009981"/>
    </source>
</evidence>
<dbReference type="Pfam" id="PF02604">
    <property type="entry name" value="PhdYeFM_antitox"/>
    <property type="match status" value="1"/>
</dbReference>
<dbReference type="OrthoDB" id="9802003at2"/>
<sequence length="93" mass="10282">MTIETTYSQAREQFKTLMDRAVDDREVILVRRRSGDAVAMIAADELQSLMETAHLLRSPKNAERLLAALARARAGDVAPTAVDALEKHYGLEA</sequence>
<dbReference type="PANTHER" id="PTHR33713:SF6">
    <property type="entry name" value="ANTITOXIN YEFM"/>
    <property type="match status" value="1"/>
</dbReference>
<accession>A0A554X0P3</accession>
<dbReference type="Gene3D" id="3.40.1620.10">
    <property type="entry name" value="YefM-like domain"/>
    <property type="match status" value="1"/>
</dbReference>
<keyword evidence="4" id="KW-1185">Reference proteome</keyword>
<reference evidence="3 4" key="1">
    <citation type="submission" date="2019-07" db="EMBL/GenBank/DDBJ databases">
        <title>Tepidimonas thermarum AA-1 draft genome.</title>
        <authorList>
            <person name="Da Costa M.S."/>
            <person name="Froufe H.J.C."/>
            <person name="Egas C."/>
            <person name="Albuquerque L."/>
        </authorList>
    </citation>
    <scope>NUCLEOTIDE SEQUENCE [LARGE SCALE GENOMIC DNA]</scope>
    <source>
        <strain evidence="3 4">AA-1</strain>
    </source>
</reference>
<dbReference type="InterPro" id="IPR036165">
    <property type="entry name" value="YefM-like_sf"/>
</dbReference>
<dbReference type="Gene3D" id="1.10.1220.170">
    <property type="match status" value="1"/>
</dbReference>
<comment type="similarity">
    <text evidence="1 2">Belongs to the phD/YefM antitoxin family.</text>
</comment>
<protein>
    <recommendedName>
        <fullName evidence="2">Antitoxin</fullName>
    </recommendedName>
</protein>
<evidence type="ECO:0000313" key="4">
    <source>
        <dbReference type="Proteomes" id="UP000318542"/>
    </source>
</evidence>
<organism evidence="3 4">
    <name type="scientific">Tepidimonas thermarum</name>
    <dbReference type="NCBI Taxonomy" id="335431"/>
    <lineage>
        <taxon>Bacteria</taxon>
        <taxon>Pseudomonadati</taxon>
        <taxon>Pseudomonadota</taxon>
        <taxon>Betaproteobacteria</taxon>
        <taxon>Burkholderiales</taxon>
        <taxon>Tepidimonas</taxon>
    </lineage>
</organism>
<dbReference type="AlphaFoldDB" id="A0A554X0P3"/>
<dbReference type="RefSeq" id="WP_143902445.1">
    <property type="nucleotide sequence ID" value="NZ_VJOL01000025.1"/>
</dbReference>
<dbReference type="PANTHER" id="PTHR33713">
    <property type="entry name" value="ANTITOXIN YAFN-RELATED"/>
    <property type="match status" value="1"/>
</dbReference>
<name>A0A554X0P3_9BURK</name>
<gene>
    <name evidence="3" type="primary">yefM</name>
    <name evidence="3" type="ORF">Tther_01470</name>
</gene>
<dbReference type="Proteomes" id="UP000318542">
    <property type="component" value="Unassembled WGS sequence"/>
</dbReference>
<dbReference type="SUPFAM" id="SSF143120">
    <property type="entry name" value="YefM-like"/>
    <property type="match status" value="1"/>
</dbReference>